<gene>
    <name evidence="2" type="primary">101891045</name>
    <name evidence="4" type="synonym">LOC101891045</name>
</gene>
<dbReference type="EnsemblMetazoa" id="MDOA004979-RA">
    <property type="protein sequence ID" value="MDOA004979-PA"/>
    <property type="gene ID" value="MDOA004979"/>
</dbReference>
<dbReference type="Gene3D" id="3.40.50.150">
    <property type="entry name" value="Vaccinia Virus protein VP39"/>
    <property type="match status" value="1"/>
</dbReference>
<dbReference type="eggNOG" id="ENOG502S1MZ">
    <property type="taxonomic scope" value="Eukaryota"/>
</dbReference>
<dbReference type="EnsemblMetazoa" id="MDOA004979-RB">
    <property type="protein sequence ID" value="MDOA004979-PB"/>
    <property type="gene ID" value="MDOA004979"/>
</dbReference>
<name>A0A1I8MHL4_MUSDO</name>
<dbReference type="VEuPathDB" id="VectorBase:MDOA004979"/>
<dbReference type="GeneID" id="101891045"/>
<evidence type="ECO:0000313" key="2">
    <source>
        <dbReference type="EnsemblMetazoa" id="MDOA004979-PA"/>
    </source>
</evidence>
<reference evidence="4" key="2">
    <citation type="submission" date="2025-04" db="UniProtKB">
        <authorList>
            <consortium name="RefSeq"/>
        </authorList>
    </citation>
    <scope>IDENTIFICATION</scope>
    <source>
        <strain evidence="4">Aabys</strain>
    </source>
</reference>
<accession>A0A1I8MHL4</accession>
<dbReference type="InterPro" id="IPR029063">
    <property type="entry name" value="SAM-dependent_MTases_sf"/>
</dbReference>
<feature type="domain" description="Methyltransferase type 12" evidence="1">
    <location>
        <begin position="40"/>
        <end position="139"/>
    </location>
</feature>
<dbReference type="PANTHER" id="PTHR43861">
    <property type="entry name" value="TRANS-ACONITATE 2-METHYLTRANSFERASE-RELATED"/>
    <property type="match status" value="1"/>
</dbReference>
<dbReference type="Pfam" id="PF08242">
    <property type="entry name" value="Methyltransf_12"/>
    <property type="match status" value="1"/>
</dbReference>
<sequence length="300" mass="35192">MNEPDWYVKFNDVQRHDASEIFREYYKQFQWRYDGRDSLLDIGSGNGDVLMDFIYPNMPMNFQRLVCSDINPKYVDYAERQYGHLPKVEFKVLDIATNKELPKDLEQQFDHVVSFYALMWLQNQRQGFKNIFNLLRPNGGDCLLVFLATHIIYDAYKMLSQMDKWHNYMSDVDTIISPLHHVKNPDEKIAAIMTDVGFCKFEVKLLQKSFDYDSLEVFKANMKAVNPFLPRIPVSLHDEYMDDLMLMVLKLKGLTPQQQDAKAKISIPYGLIVVFGRKPSCSMYQSFKKNVLGMCRPENK</sequence>
<dbReference type="Proteomes" id="UP001652621">
    <property type="component" value="Unplaced"/>
</dbReference>
<dbReference type="STRING" id="7370.A0A1I8MHL4"/>
<dbReference type="AlphaFoldDB" id="A0A1I8MHL4"/>
<reference evidence="2" key="1">
    <citation type="submission" date="2020-05" db="UniProtKB">
        <authorList>
            <consortium name="EnsemblMetazoa"/>
        </authorList>
    </citation>
    <scope>IDENTIFICATION</scope>
    <source>
        <strain evidence="2">Aabys</strain>
    </source>
</reference>
<dbReference type="OrthoDB" id="8300214at2759"/>
<organism evidence="2">
    <name type="scientific">Musca domestica</name>
    <name type="common">House fly</name>
    <dbReference type="NCBI Taxonomy" id="7370"/>
    <lineage>
        <taxon>Eukaryota</taxon>
        <taxon>Metazoa</taxon>
        <taxon>Ecdysozoa</taxon>
        <taxon>Arthropoda</taxon>
        <taxon>Hexapoda</taxon>
        <taxon>Insecta</taxon>
        <taxon>Pterygota</taxon>
        <taxon>Neoptera</taxon>
        <taxon>Endopterygota</taxon>
        <taxon>Diptera</taxon>
        <taxon>Brachycera</taxon>
        <taxon>Muscomorpha</taxon>
        <taxon>Muscoidea</taxon>
        <taxon>Muscidae</taxon>
        <taxon>Musca</taxon>
    </lineage>
</organism>
<evidence type="ECO:0000313" key="3">
    <source>
        <dbReference type="Proteomes" id="UP001652621"/>
    </source>
</evidence>
<dbReference type="VEuPathDB" id="VectorBase:MDOMA2_009376"/>
<dbReference type="InterPro" id="IPR013217">
    <property type="entry name" value="Methyltransf_12"/>
</dbReference>
<dbReference type="PANTHER" id="PTHR43861:SF1">
    <property type="entry name" value="TRANS-ACONITATE 2-METHYLTRANSFERASE"/>
    <property type="match status" value="1"/>
</dbReference>
<dbReference type="KEGG" id="mde:101891045"/>
<keyword evidence="3" id="KW-1185">Reference proteome</keyword>
<dbReference type="RefSeq" id="XP_005179545.1">
    <property type="nucleotide sequence ID" value="XM_005179488.3"/>
</dbReference>
<evidence type="ECO:0000259" key="1">
    <source>
        <dbReference type="Pfam" id="PF08242"/>
    </source>
</evidence>
<dbReference type="CDD" id="cd02440">
    <property type="entry name" value="AdoMet_MTases"/>
    <property type="match status" value="1"/>
</dbReference>
<dbReference type="SUPFAM" id="SSF53335">
    <property type="entry name" value="S-adenosyl-L-methionine-dependent methyltransferases"/>
    <property type="match status" value="1"/>
</dbReference>
<evidence type="ECO:0000313" key="4">
    <source>
        <dbReference type="RefSeq" id="XP_005179545.1"/>
    </source>
</evidence>
<protein>
    <submittedName>
        <fullName evidence="4">Juvenile hormone acid O-methyltransferase-like</fullName>
    </submittedName>
</protein>
<proteinExistence type="predicted"/>